<feature type="domain" description="Peptidase M16 C-terminal" evidence="2">
    <location>
        <begin position="177"/>
        <end position="357"/>
    </location>
</feature>
<dbReference type="PANTHER" id="PTHR11851">
    <property type="entry name" value="METALLOPROTEASE"/>
    <property type="match status" value="1"/>
</dbReference>
<reference evidence="3 4" key="1">
    <citation type="journal article" date="2013" name="J. Mol. Microbiol. Biotechnol.">
        <title>Analysis of the Complete Genomes of Acholeplasma brassicae , A. palmae and A. laidlawii and Their Comparison to the Obligate Parasites from ' Candidatus Phytoplasma'.</title>
        <authorList>
            <person name="Kube M."/>
            <person name="Siewert C."/>
            <person name="Migdoll A.M."/>
            <person name="Duduk B."/>
            <person name="Holz S."/>
            <person name="Rabus R."/>
            <person name="Seemuller E."/>
            <person name="Mitrovic J."/>
            <person name="Muller I."/>
            <person name="Buttner C."/>
            <person name="Reinhardt R."/>
        </authorList>
    </citation>
    <scope>NUCLEOTIDE SEQUENCE [LARGE SCALE GENOMIC DNA]</scope>
    <source>
        <strain evidence="3 4">J233</strain>
    </source>
</reference>
<dbReference type="InterPro" id="IPR011765">
    <property type="entry name" value="Pept_M16_N"/>
</dbReference>
<dbReference type="STRING" id="1318466.BN85408760"/>
<dbReference type="KEGG" id="apal:BN85408760"/>
<dbReference type="RefSeq" id="WP_026659804.1">
    <property type="nucleotide sequence ID" value="NC_022538.1"/>
</dbReference>
<dbReference type="Gene3D" id="3.30.830.10">
    <property type="entry name" value="Metalloenzyme, LuxS/M16 peptidase-like"/>
    <property type="match status" value="2"/>
</dbReference>
<dbReference type="Proteomes" id="UP000032740">
    <property type="component" value="Chromosome"/>
</dbReference>
<evidence type="ECO:0000313" key="4">
    <source>
        <dbReference type="Proteomes" id="UP000032740"/>
    </source>
</evidence>
<dbReference type="GO" id="GO:0046872">
    <property type="term" value="F:metal ion binding"/>
    <property type="evidence" value="ECO:0007669"/>
    <property type="project" value="InterPro"/>
</dbReference>
<dbReference type="AlphaFoldDB" id="U4KL46"/>
<dbReference type="Pfam" id="PF00675">
    <property type="entry name" value="Peptidase_M16"/>
    <property type="match status" value="1"/>
</dbReference>
<feature type="domain" description="Peptidase M16 N-terminal" evidence="1">
    <location>
        <begin position="29"/>
        <end position="170"/>
    </location>
</feature>
<dbReference type="NCBIfam" id="NF047421">
    <property type="entry name" value="YfmH_fam"/>
    <property type="match status" value="1"/>
</dbReference>
<dbReference type="EMBL" id="FO681347">
    <property type="protein sequence ID" value="CCV64453.1"/>
    <property type="molecule type" value="Genomic_DNA"/>
</dbReference>
<name>U4KL46_ALTPJ</name>
<evidence type="ECO:0000313" key="3">
    <source>
        <dbReference type="EMBL" id="CCV64453.1"/>
    </source>
</evidence>
<evidence type="ECO:0000259" key="1">
    <source>
        <dbReference type="Pfam" id="PF00675"/>
    </source>
</evidence>
<evidence type="ECO:0000259" key="2">
    <source>
        <dbReference type="Pfam" id="PF05193"/>
    </source>
</evidence>
<dbReference type="InterPro" id="IPR007863">
    <property type="entry name" value="Peptidase_M16_C"/>
</dbReference>
<dbReference type="PANTHER" id="PTHR11851:SF134">
    <property type="entry name" value="ZINC-DEPENDENT PROTEASE"/>
    <property type="match status" value="1"/>
</dbReference>
<organism evidence="3 4">
    <name type="scientific">Alteracholeplasma palmae (strain ATCC 49389 / J233)</name>
    <name type="common">Acholeplasma palmae</name>
    <dbReference type="NCBI Taxonomy" id="1318466"/>
    <lineage>
        <taxon>Bacteria</taxon>
        <taxon>Bacillati</taxon>
        <taxon>Mycoplasmatota</taxon>
        <taxon>Mollicutes</taxon>
        <taxon>Acholeplasmatales</taxon>
        <taxon>Acholeplasmataceae</taxon>
        <taxon>Acholeplasma</taxon>
    </lineage>
</organism>
<dbReference type="HOGENOM" id="CLU_052317_0_0_14"/>
<keyword evidence="4" id="KW-1185">Reference proteome</keyword>
<dbReference type="SUPFAM" id="SSF63411">
    <property type="entry name" value="LuxS/MPP-like metallohydrolase"/>
    <property type="match status" value="2"/>
</dbReference>
<dbReference type="InterPro" id="IPR050361">
    <property type="entry name" value="MPP/UQCRC_Complex"/>
</dbReference>
<dbReference type="Pfam" id="PF05193">
    <property type="entry name" value="Peptidase_M16_C"/>
    <property type="match status" value="1"/>
</dbReference>
<accession>U4KL46</accession>
<proteinExistence type="predicted"/>
<protein>
    <submittedName>
        <fullName evidence="3">Peptidase M16 domain protein</fullName>
    </submittedName>
</protein>
<gene>
    <name evidence="3" type="ORF">BN85408760</name>
</gene>
<sequence length="423" mass="49246">MKNNLNYNERYSFKTKNGMEVILLKDHSASIYVQLDVSFGSLDLTYIKDEQEYDLSPGIAHFLEHKIFAMADGTDAFMKLTSLGLQANAMTSYQTTSYTLVGNDNIKEGLKYLLEMLDNPYFTDENIDQEYNIIAEEIKMYDDDVDSYIQNIVLNMMYHDHSIKHDIAGTIETIEFITPQMLEETYNYFYQPVNRKLYISGNFDFKEMEDFLNEVYPTLNENQSPVKKTLLYEHYEVKEAFKSIELSNIKNKLSMGIKFDYKTDNKIYLLKEEIKAVIALNLLVGSLSDFYEKTIEEGILSEQLSFQLINERNVFSIFLQADTNDIETLDFLIKKVLITPPSESLTEDALEKVKRILIGHHIFSVNEFEYKLYLFSKYYPLGVTLDDIILFVKEVSIDDIKAFLANINADMFSTLYVYSNDEF</sequence>
<dbReference type="InterPro" id="IPR011249">
    <property type="entry name" value="Metalloenz_LuxS/M16"/>
</dbReference>